<dbReference type="PANTHER" id="PTHR43625">
    <property type="entry name" value="AFLATOXIN B1 ALDEHYDE REDUCTASE"/>
    <property type="match status" value="1"/>
</dbReference>
<organism evidence="3 4">
    <name type="scientific">Rodentibacter trehalosifermentans</name>
    <dbReference type="NCBI Taxonomy" id="1908263"/>
    <lineage>
        <taxon>Bacteria</taxon>
        <taxon>Pseudomonadati</taxon>
        <taxon>Pseudomonadota</taxon>
        <taxon>Gammaproteobacteria</taxon>
        <taxon>Pasteurellales</taxon>
        <taxon>Pasteurellaceae</taxon>
        <taxon>Rodentibacter</taxon>
    </lineage>
</organism>
<feature type="domain" description="NADP-dependent oxidoreductase" evidence="2">
    <location>
        <begin position="8"/>
        <end position="67"/>
    </location>
</feature>
<reference evidence="3 4" key="1">
    <citation type="submission" date="2016-10" db="EMBL/GenBank/DDBJ databases">
        <title>Rodentibacter gen. nov. and new species.</title>
        <authorList>
            <person name="Christensen H."/>
        </authorList>
    </citation>
    <scope>NUCLEOTIDE SEQUENCE [LARGE SCALE GENOMIC DNA]</scope>
    <source>
        <strain evidence="3 4">H1983213011</strain>
    </source>
</reference>
<dbReference type="Gene3D" id="3.20.20.100">
    <property type="entry name" value="NADP-dependent oxidoreductase domain"/>
    <property type="match status" value="1"/>
</dbReference>
<keyword evidence="1" id="KW-0560">Oxidoreductase</keyword>
<dbReference type="AlphaFoldDB" id="A0A1V3IV82"/>
<dbReference type="SUPFAM" id="SSF51430">
    <property type="entry name" value="NAD(P)-linked oxidoreductase"/>
    <property type="match status" value="1"/>
</dbReference>
<evidence type="ECO:0000256" key="1">
    <source>
        <dbReference type="ARBA" id="ARBA00023002"/>
    </source>
</evidence>
<protein>
    <recommendedName>
        <fullName evidence="2">NADP-dependent oxidoreductase domain-containing protein</fullName>
    </recommendedName>
</protein>
<dbReference type="RefSeq" id="WP_077421760.1">
    <property type="nucleotide sequence ID" value="NZ_MLHK01000019.1"/>
</dbReference>
<dbReference type="InterPro" id="IPR036812">
    <property type="entry name" value="NAD(P)_OxRdtase_dom_sf"/>
</dbReference>
<dbReference type="GO" id="GO:0016491">
    <property type="term" value="F:oxidoreductase activity"/>
    <property type="evidence" value="ECO:0007669"/>
    <property type="project" value="UniProtKB-KW"/>
</dbReference>
<dbReference type="GO" id="GO:0005737">
    <property type="term" value="C:cytoplasm"/>
    <property type="evidence" value="ECO:0007669"/>
    <property type="project" value="TreeGrafter"/>
</dbReference>
<name>A0A1V3IV82_9PAST</name>
<gene>
    <name evidence="3" type="ORF">BKK51_03175</name>
</gene>
<comment type="caution">
    <text evidence="3">The sequence shown here is derived from an EMBL/GenBank/DDBJ whole genome shotgun (WGS) entry which is preliminary data.</text>
</comment>
<dbReference type="InterPro" id="IPR050791">
    <property type="entry name" value="Aldo-Keto_reductase"/>
</dbReference>
<evidence type="ECO:0000259" key="2">
    <source>
        <dbReference type="Pfam" id="PF00248"/>
    </source>
</evidence>
<dbReference type="Pfam" id="PF00248">
    <property type="entry name" value="Aldo_ket_red"/>
    <property type="match status" value="1"/>
</dbReference>
<dbReference type="PANTHER" id="PTHR43625:SF77">
    <property type="entry name" value="ALDO-KETO REDUCTASE"/>
    <property type="match status" value="1"/>
</dbReference>
<accession>A0A1V3IV82</accession>
<evidence type="ECO:0000313" key="3">
    <source>
        <dbReference type="EMBL" id="OOF46182.1"/>
    </source>
</evidence>
<proteinExistence type="predicted"/>
<sequence length="77" mass="8801">MLLDFIHQLEQRKNATAAQIVLAWELAQRPFIVPIPGTTKLARLQENLEAMNVQLSTAEVAEINHILNQLEIDESYF</sequence>
<dbReference type="InterPro" id="IPR023210">
    <property type="entry name" value="NADP_OxRdtase_dom"/>
</dbReference>
<dbReference type="Proteomes" id="UP000188728">
    <property type="component" value="Unassembled WGS sequence"/>
</dbReference>
<dbReference type="EMBL" id="MLHK01000019">
    <property type="protein sequence ID" value="OOF46182.1"/>
    <property type="molecule type" value="Genomic_DNA"/>
</dbReference>
<evidence type="ECO:0000313" key="4">
    <source>
        <dbReference type="Proteomes" id="UP000188728"/>
    </source>
</evidence>